<dbReference type="SUPFAM" id="SSF55874">
    <property type="entry name" value="ATPase domain of HSP90 chaperone/DNA topoisomerase II/histidine kinase"/>
    <property type="match status" value="1"/>
</dbReference>
<feature type="domain" description="Histidine kinase" evidence="17">
    <location>
        <begin position="524"/>
        <end position="715"/>
    </location>
</feature>
<dbReference type="GO" id="GO:0051539">
    <property type="term" value="F:4 iron, 4 sulfur cluster binding"/>
    <property type="evidence" value="ECO:0007669"/>
    <property type="project" value="UniProtKB-KW"/>
</dbReference>
<evidence type="ECO:0000256" key="5">
    <source>
        <dbReference type="ARBA" id="ARBA00017322"/>
    </source>
</evidence>
<evidence type="ECO:0000256" key="6">
    <source>
        <dbReference type="ARBA" id="ARBA00022485"/>
    </source>
</evidence>
<dbReference type="PROSITE" id="PS50109">
    <property type="entry name" value="HIS_KIN"/>
    <property type="match status" value="1"/>
</dbReference>
<evidence type="ECO:0000256" key="12">
    <source>
        <dbReference type="ARBA" id="ARBA00023125"/>
    </source>
</evidence>
<evidence type="ECO:0000256" key="16">
    <source>
        <dbReference type="SAM" id="Coils"/>
    </source>
</evidence>
<dbReference type="Pfam" id="PF02518">
    <property type="entry name" value="HATPase_c"/>
    <property type="match status" value="1"/>
</dbReference>
<keyword evidence="18" id="KW-0808">Transferase</keyword>
<dbReference type="PRINTS" id="PR00344">
    <property type="entry name" value="BCTRLSENSOR"/>
</dbReference>
<dbReference type="eggNOG" id="COG1609">
    <property type="taxonomic scope" value="Bacteria"/>
</dbReference>
<keyword evidence="13" id="KW-0804">Transcription</keyword>
<keyword evidence="16" id="KW-0175">Coiled coil</keyword>
<reference evidence="18 19" key="2">
    <citation type="journal article" date="2012" name="Stand. Genomic Sci.">
        <title>Complete genome sequence of the termite hindgut bacterium Spirochaeta coccoides type strain (SPN1(T)), reclassification in the genus Sphaerochaeta as Sphaerochaeta coccoides comb. nov. and emendations of the family Spirochaetaceae and the genus Sphaerochaeta.</title>
        <authorList>
            <person name="Abt B."/>
            <person name="Han C."/>
            <person name="Scheuner C."/>
            <person name="Lu M."/>
            <person name="Lapidus A."/>
            <person name="Nolan M."/>
            <person name="Lucas S."/>
            <person name="Hammon N."/>
            <person name="Deshpande S."/>
            <person name="Cheng J.F."/>
            <person name="Tapia R."/>
            <person name="Goodwin L.A."/>
            <person name="Pitluck S."/>
            <person name="Liolios K."/>
            <person name="Pagani I."/>
            <person name="Ivanova N."/>
            <person name="Mavromatis K."/>
            <person name="Mikhailova N."/>
            <person name="Huntemann M."/>
            <person name="Pati A."/>
            <person name="Chen A."/>
            <person name="Palaniappan K."/>
            <person name="Land M."/>
            <person name="Hauser L."/>
            <person name="Brambilla E.M."/>
            <person name="Rohde M."/>
            <person name="Spring S."/>
            <person name="Gronow S."/>
            <person name="Goker M."/>
            <person name="Woyke T."/>
            <person name="Bristow J."/>
            <person name="Eisen J.A."/>
            <person name="Markowitz V."/>
            <person name="Hugenholtz P."/>
            <person name="Kyrpides N.C."/>
            <person name="Klenk H.P."/>
            <person name="Detter J.C."/>
        </authorList>
    </citation>
    <scope>NUCLEOTIDE SEQUENCE [LARGE SCALE GENOMIC DNA]</scope>
    <source>
        <strain evidence="19">ATCC BAA-1237 / DSM 17374 / SPN1</strain>
    </source>
</reference>
<dbReference type="InterPro" id="IPR004358">
    <property type="entry name" value="Sig_transdc_His_kin-like_C"/>
</dbReference>
<keyword evidence="10" id="KW-0411">Iron-sulfur</keyword>
<dbReference type="GO" id="GO:0003700">
    <property type="term" value="F:DNA-binding transcription factor activity"/>
    <property type="evidence" value="ECO:0007669"/>
    <property type="project" value="TreeGrafter"/>
</dbReference>
<evidence type="ECO:0000256" key="1">
    <source>
        <dbReference type="ARBA" id="ARBA00000085"/>
    </source>
</evidence>
<keyword evidence="9" id="KW-0408">Iron</keyword>
<dbReference type="PANTHER" id="PTHR30146:SF24">
    <property type="entry name" value="XYLOSE OPERON REGULATORY PROTEIN"/>
    <property type="match status" value="1"/>
</dbReference>
<dbReference type="RefSeq" id="WP_013739348.1">
    <property type="nucleotide sequence ID" value="NC_015436.1"/>
</dbReference>
<dbReference type="GO" id="GO:0000155">
    <property type="term" value="F:phosphorelay sensor kinase activity"/>
    <property type="evidence" value="ECO:0007669"/>
    <property type="project" value="InterPro"/>
</dbReference>
<evidence type="ECO:0000313" key="18">
    <source>
        <dbReference type="EMBL" id="AEC01952.1"/>
    </source>
</evidence>
<proteinExistence type="predicted"/>
<keyword evidence="18" id="KW-0418">Kinase</keyword>
<dbReference type="SUPFAM" id="SSF53822">
    <property type="entry name" value="Periplasmic binding protein-like I"/>
    <property type="match status" value="1"/>
</dbReference>
<dbReference type="PANTHER" id="PTHR30146">
    <property type="entry name" value="LACI-RELATED TRANSCRIPTIONAL REPRESSOR"/>
    <property type="match status" value="1"/>
</dbReference>
<evidence type="ECO:0000313" key="19">
    <source>
        <dbReference type="Proteomes" id="UP000007939"/>
    </source>
</evidence>
<dbReference type="GO" id="GO:0046983">
    <property type="term" value="F:protein dimerization activity"/>
    <property type="evidence" value="ECO:0007669"/>
    <property type="project" value="InterPro"/>
</dbReference>
<keyword evidence="8" id="KW-0479">Metal-binding</keyword>
<dbReference type="InterPro" id="IPR011712">
    <property type="entry name" value="Sig_transdc_His_kin_sub3_dim/P"/>
</dbReference>
<name>F4GLI2_PARC1</name>
<evidence type="ECO:0000256" key="7">
    <source>
        <dbReference type="ARBA" id="ARBA00022490"/>
    </source>
</evidence>
<dbReference type="Proteomes" id="UP000007939">
    <property type="component" value="Chromosome"/>
</dbReference>
<dbReference type="InterPro" id="IPR028082">
    <property type="entry name" value="Peripla_BP_I"/>
</dbReference>
<dbReference type="AlphaFoldDB" id="F4GLI2"/>
<sequence length="715" mass="79309">MDKPCIILRMVKNQKKKKSKLRLGFLASQFDESYQYAVWNGAAREAEKLGMSNVFYVGANLETQNKAGSLDDTAFALAARTELDGLLIMTNTMGSIFSHDRISGYMTAFHDIPTVTVGVRFPGIPGICADTSGGIAVVTRHLIEGHQRKRFLFLAGPLGHPESEQRLKEFLDTYAMLLPDGQRPLVLHGDFLEDKAYAIVRSLVEKRWEWDAVVAANDQMAMGSIRALTEQGLAVPGQVSVTGFDDIEDSLYSLPPLTTIHQPAGELGERAVRELARILGILEPAEEDDRQLVSTFVLRTSCGCMQPKGRDSGKVHSFTLENQLRHQMSRRVAGETRNALLQDVQSALISSFSMEKILKELARGIRQLGICFCSVVMFDTKDPTWSELLMTTQGNETRILAPYGFRFRTQEMLPGGLPDDFASFVCEPLQFGEEPIGYLVCSTGAQDRHVYATLRDLLTISLKGARVMASERDREKALAKEVGRRTAELSYANNKLKVEIAQRKNLEREILDVSNDIMTRIGQDIHDELCQDIAGIGILAATLEDSLGKKGLKQERIRARQISETAMNTAKNAKKIARNLYPVELEDNGLATAVRRLAASRSSREGSPSIHVDVQEDFLVRRPEKALQLFRIIQEALSNAIRHAHAENVKIGLYMDHGMVTVEISDDGHGMEASEQESGQGMGLKILKYRANMIGGLLRIQTSPEGTSISCRVSR</sequence>
<feature type="coiled-coil region" evidence="16">
    <location>
        <begin position="489"/>
        <end position="516"/>
    </location>
</feature>
<comment type="function">
    <text evidence="14">Member of the two-component regulatory system NreB/NreC involved in the control of dissimilatory nitrate/nitrite reduction in response to oxygen. NreB functions as a direct oxygen sensor histidine kinase which is autophosphorylated, in the absence of oxygen, probably at the conserved histidine residue, and transfers its phosphate group probably to a conserved aspartate residue of NreC. NreB/NreC activates the expression of the nitrate (narGHJI) and nitrite (nir) reductase operons, as well as the putative nitrate transporter gene narT.</text>
</comment>
<keyword evidence="12" id="KW-0238">DNA-binding</keyword>
<dbReference type="HOGENOM" id="CLU_357486_0_0_12"/>
<keyword evidence="7" id="KW-0963">Cytoplasm</keyword>
<evidence type="ECO:0000256" key="3">
    <source>
        <dbReference type="ARBA" id="ARBA00004496"/>
    </source>
</evidence>
<dbReference type="eggNOG" id="COG4585">
    <property type="taxonomic scope" value="Bacteria"/>
</dbReference>
<evidence type="ECO:0000256" key="11">
    <source>
        <dbReference type="ARBA" id="ARBA00023015"/>
    </source>
</evidence>
<dbReference type="Pfam" id="PF13377">
    <property type="entry name" value="Peripla_BP_3"/>
    <property type="match status" value="1"/>
</dbReference>
<evidence type="ECO:0000256" key="4">
    <source>
        <dbReference type="ARBA" id="ARBA00012438"/>
    </source>
</evidence>
<evidence type="ECO:0000256" key="9">
    <source>
        <dbReference type="ARBA" id="ARBA00023004"/>
    </source>
</evidence>
<dbReference type="Gene3D" id="3.30.565.10">
    <property type="entry name" value="Histidine kinase-like ATPase, C-terminal domain"/>
    <property type="match status" value="1"/>
</dbReference>
<dbReference type="OrthoDB" id="6231at2"/>
<dbReference type="SMART" id="SM00387">
    <property type="entry name" value="HATPase_c"/>
    <property type="match status" value="1"/>
</dbReference>
<keyword evidence="19" id="KW-1185">Reference proteome</keyword>
<evidence type="ECO:0000259" key="17">
    <source>
        <dbReference type="PROSITE" id="PS50109"/>
    </source>
</evidence>
<gene>
    <name evidence="18" type="ordered locus">Spico_0726</name>
</gene>
<dbReference type="STRING" id="760011.Spico_0726"/>
<dbReference type="GO" id="GO:0016020">
    <property type="term" value="C:membrane"/>
    <property type="evidence" value="ECO:0007669"/>
    <property type="project" value="InterPro"/>
</dbReference>
<keyword evidence="11" id="KW-0805">Transcription regulation</keyword>
<dbReference type="EMBL" id="CP002659">
    <property type="protein sequence ID" value="AEC01952.1"/>
    <property type="molecule type" value="Genomic_DNA"/>
</dbReference>
<organism evidence="18 19">
    <name type="scientific">Parasphaerochaeta coccoides (strain ATCC BAA-1237 / DSM 17374 / SPN1)</name>
    <name type="common">Sphaerochaeta coccoides</name>
    <dbReference type="NCBI Taxonomy" id="760011"/>
    <lineage>
        <taxon>Bacteria</taxon>
        <taxon>Pseudomonadati</taxon>
        <taxon>Spirochaetota</taxon>
        <taxon>Spirochaetia</taxon>
        <taxon>Spirochaetales</taxon>
        <taxon>Sphaerochaetaceae</taxon>
        <taxon>Parasphaerochaeta</taxon>
    </lineage>
</organism>
<comment type="cofactor">
    <cofactor evidence="2">
        <name>[4Fe-4S] cluster</name>
        <dbReference type="ChEBI" id="CHEBI:49883"/>
    </cofactor>
</comment>
<reference evidence="19" key="1">
    <citation type="submission" date="2011-04" db="EMBL/GenBank/DDBJ databases">
        <title>The complete genome of Spirochaeta coccoides DSM 17374.</title>
        <authorList>
            <person name="Lucas S."/>
            <person name="Copeland A."/>
            <person name="Lapidus A."/>
            <person name="Bruce D."/>
            <person name="Goodwin L."/>
            <person name="Pitluck S."/>
            <person name="Peters L."/>
            <person name="Kyrpides N."/>
            <person name="Mavromatis K."/>
            <person name="Pagani I."/>
            <person name="Ivanova N."/>
            <person name="Ovchinnikova G."/>
            <person name="Lu M."/>
            <person name="Detter J.C."/>
            <person name="Tapia R."/>
            <person name="Han C."/>
            <person name="Land M."/>
            <person name="Hauser L."/>
            <person name="Markowitz V."/>
            <person name="Cheng J.-F."/>
            <person name="Hugenholtz P."/>
            <person name="Woyke T."/>
            <person name="Wu D."/>
            <person name="Spring S."/>
            <person name="Schroeder M."/>
            <person name="Brambilla E."/>
            <person name="Klenk H.-P."/>
            <person name="Eisen J.A."/>
        </authorList>
    </citation>
    <scope>NUCLEOTIDE SEQUENCE [LARGE SCALE GENOMIC DNA]</scope>
    <source>
        <strain evidence="19">ATCC BAA-1237 / DSM 17374 / SPN1</strain>
    </source>
</reference>
<dbReference type="InterPro" id="IPR003594">
    <property type="entry name" value="HATPase_dom"/>
</dbReference>
<dbReference type="KEGG" id="scc:Spico_0726"/>
<dbReference type="GO" id="GO:0046872">
    <property type="term" value="F:metal ion binding"/>
    <property type="evidence" value="ECO:0007669"/>
    <property type="project" value="UniProtKB-KW"/>
</dbReference>
<dbReference type="EC" id="2.7.13.3" evidence="4"/>
<dbReference type="InterPro" id="IPR036890">
    <property type="entry name" value="HATPase_C_sf"/>
</dbReference>
<evidence type="ECO:0000256" key="8">
    <source>
        <dbReference type="ARBA" id="ARBA00022723"/>
    </source>
</evidence>
<protein>
    <recommendedName>
        <fullName evidence="5">Oxygen sensor histidine kinase NreB</fullName>
        <ecNumber evidence="4">2.7.13.3</ecNumber>
    </recommendedName>
    <alternativeName>
        <fullName evidence="15">Nitrogen regulation protein B</fullName>
    </alternativeName>
</protein>
<evidence type="ECO:0000256" key="2">
    <source>
        <dbReference type="ARBA" id="ARBA00001966"/>
    </source>
</evidence>
<dbReference type="Gene3D" id="3.40.50.2300">
    <property type="match status" value="2"/>
</dbReference>
<dbReference type="GO" id="GO:0000976">
    <property type="term" value="F:transcription cis-regulatory region binding"/>
    <property type="evidence" value="ECO:0007669"/>
    <property type="project" value="TreeGrafter"/>
</dbReference>
<evidence type="ECO:0000256" key="13">
    <source>
        <dbReference type="ARBA" id="ARBA00023163"/>
    </source>
</evidence>
<dbReference type="InterPro" id="IPR046335">
    <property type="entry name" value="LacI/GalR-like_sensor"/>
</dbReference>
<dbReference type="GO" id="GO:0005737">
    <property type="term" value="C:cytoplasm"/>
    <property type="evidence" value="ECO:0007669"/>
    <property type="project" value="UniProtKB-SubCell"/>
</dbReference>
<dbReference type="Pfam" id="PF07730">
    <property type="entry name" value="HisKA_3"/>
    <property type="match status" value="1"/>
</dbReference>
<evidence type="ECO:0000256" key="10">
    <source>
        <dbReference type="ARBA" id="ARBA00023014"/>
    </source>
</evidence>
<accession>F4GLI2</accession>
<evidence type="ECO:0000256" key="15">
    <source>
        <dbReference type="ARBA" id="ARBA00030800"/>
    </source>
</evidence>
<keyword evidence="6" id="KW-0004">4Fe-4S</keyword>
<comment type="catalytic activity">
    <reaction evidence="1">
        <text>ATP + protein L-histidine = ADP + protein N-phospho-L-histidine.</text>
        <dbReference type="EC" id="2.7.13.3"/>
    </reaction>
</comment>
<evidence type="ECO:0000256" key="14">
    <source>
        <dbReference type="ARBA" id="ARBA00024827"/>
    </source>
</evidence>
<comment type="subcellular location">
    <subcellularLocation>
        <location evidence="3">Cytoplasm</location>
    </subcellularLocation>
</comment>
<dbReference type="CDD" id="cd16917">
    <property type="entry name" value="HATPase_UhpB-NarQ-NarX-like"/>
    <property type="match status" value="1"/>
</dbReference>
<dbReference type="InterPro" id="IPR005467">
    <property type="entry name" value="His_kinase_dom"/>
</dbReference>